<evidence type="ECO:0000256" key="4">
    <source>
        <dbReference type="ARBA" id="ARBA00023163"/>
    </source>
</evidence>
<evidence type="ECO:0000256" key="1">
    <source>
        <dbReference type="ARBA" id="ARBA00009437"/>
    </source>
</evidence>
<evidence type="ECO:0000313" key="6">
    <source>
        <dbReference type="EMBL" id="KZM69590.1"/>
    </source>
</evidence>
<evidence type="ECO:0000313" key="7">
    <source>
        <dbReference type="Proteomes" id="UP000076512"/>
    </source>
</evidence>
<dbReference type="CDD" id="cd08460">
    <property type="entry name" value="PBP2_DntR_like_1"/>
    <property type="match status" value="1"/>
</dbReference>
<protein>
    <submittedName>
        <fullName evidence="6">LysR family transcriptional regulator</fullName>
    </submittedName>
</protein>
<dbReference type="InterPro" id="IPR005119">
    <property type="entry name" value="LysR_subst-bd"/>
</dbReference>
<comment type="similarity">
    <text evidence="1">Belongs to the LysR transcriptional regulatory family.</text>
</comment>
<proteinExistence type="inferred from homology"/>
<dbReference type="PROSITE" id="PS50931">
    <property type="entry name" value="HTH_LYSR"/>
    <property type="match status" value="1"/>
</dbReference>
<dbReference type="InterPro" id="IPR050389">
    <property type="entry name" value="LysR-type_TF"/>
</dbReference>
<dbReference type="EMBL" id="LWGR01000020">
    <property type="protein sequence ID" value="KZM69590.1"/>
    <property type="molecule type" value="Genomic_DNA"/>
</dbReference>
<dbReference type="PANTHER" id="PTHR30118:SF15">
    <property type="entry name" value="TRANSCRIPTIONAL REGULATORY PROTEIN"/>
    <property type="match status" value="1"/>
</dbReference>
<evidence type="ECO:0000256" key="3">
    <source>
        <dbReference type="ARBA" id="ARBA00023125"/>
    </source>
</evidence>
<dbReference type="SUPFAM" id="SSF53850">
    <property type="entry name" value="Periplasmic binding protein-like II"/>
    <property type="match status" value="1"/>
</dbReference>
<dbReference type="InterPro" id="IPR036390">
    <property type="entry name" value="WH_DNA-bd_sf"/>
</dbReference>
<feature type="domain" description="HTH lysR-type" evidence="5">
    <location>
        <begin position="1"/>
        <end position="58"/>
    </location>
</feature>
<evidence type="ECO:0000256" key="2">
    <source>
        <dbReference type="ARBA" id="ARBA00023015"/>
    </source>
</evidence>
<dbReference type="Proteomes" id="UP000076512">
    <property type="component" value="Unassembled WGS sequence"/>
</dbReference>
<dbReference type="Pfam" id="PF03466">
    <property type="entry name" value="LysR_substrate"/>
    <property type="match status" value="1"/>
</dbReference>
<reference evidence="6 7" key="1">
    <citation type="submission" date="2016-04" db="EMBL/GenBank/DDBJ databases">
        <authorList>
            <person name="Evans L.H."/>
            <person name="Alamgir A."/>
            <person name="Owens N."/>
            <person name="Weber N.D."/>
            <person name="Virtaneva K."/>
            <person name="Barbian K."/>
            <person name="Babar A."/>
            <person name="Rosenke K."/>
        </authorList>
    </citation>
    <scope>NUCLEOTIDE SEQUENCE [LARGE SCALE GENOMIC DNA]</scope>
    <source>
        <strain evidence="6 7">IFM 0406</strain>
    </source>
</reference>
<dbReference type="Gene3D" id="1.10.10.10">
    <property type="entry name" value="Winged helix-like DNA-binding domain superfamily/Winged helix DNA-binding domain"/>
    <property type="match status" value="1"/>
</dbReference>
<gene>
    <name evidence="6" type="ORF">AWN90_08655</name>
</gene>
<dbReference type="PANTHER" id="PTHR30118">
    <property type="entry name" value="HTH-TYPE TRANSCRIPTIONAL REGULATOR LEUO-RELATED"/>
    <property type="match status" value="1"/>
</dbReference>
<dbReference type="Pfam" id="PF00126">
    <property type="entry name" value="HTH_1"/>
    <property type="match status" value="1"/>
</dbReference>
<dbReference type="Gene3D" id="3.40.190.10">
    <property type="entry name" value="Periplasmic binding protein-like II"/>
    <property type="match status" value="2"/>
</dbReference>
<organism evidence="6 7">
    <name type="scientific">Nocardia terpenica</name>
    <dbReference type="NCBI Taxonomy" id="455432"/>
    <lineage>
        <taxon>Bacteria</taxon>
        <taxon>Bacillati</taxon>
        <taxon>Actinomycetota</taxon>
        <taxon>Actinomycetes</taxon>
        <taxon>Mycobacteriales</taxon>
        <taxon>Nocardiaceae</taxon>
        <taxon>Nocardia</taxon>
    </lineage>
</organism>
<dbReference type="SUPFAM" id="SSF46785">
    <property type="entry name" value="Winged helix' DNA-binding domain"/>
    <property type="match status" value="1"/>
</dbReference>
<keyword evidence="3" id="KW-0238">DNA-binding</keyword>
<dbReference type="AlphaFoldDB" id="A0A164IMY4"/>
<name>A0A164IMY4_9NOCA</name>
<dbReference type="OrthoDB" id="8717159at2"/>
<dbReference type="RefSeq" id="WP_067584710.1">
    <property type="nucleotide sequence ID" value="NZ_KV411303.1"/>
</dbReference>
<keyword evidence="7" id="KW-1185">Reference proteome</keyword>
<dbReference type="GO" id="GO:0003700">
    <property type="term" value="F:DNA-binding transcription factor activity"/>
    <property type="evidence" value="ECO:0007669"/>
    <property type="project" value="InterPro"/>
</dbReference>
<dbReference type="STRING" id="455432.AWN90_08655"/>
<dbReference type="InterPro" id="IPR036388">
    <property type="entry name" value="WH-like_DNA-bd_sf"/>
</dbReference>
<accession>A0A164IMY4</accession>
<keyword evidence="4" id="KW-0804">Transcription</keyword>
<evidence type="ECO:0000259" key="5">
    <source>
        <dbReference type="PROSITE" id="PS50931"/>
    </source>
</evidence>
<sequence length="302" mass="31926">MDLNLLVALDALLDTSSVTLAAERLRTSPPAVSRALARLRRALGDPLLVRAGRDLVPTPRALQLRGEVAALLEQARTLLTPHAAPEIATLERVFTIQASDAGLIDIVAPLTAAVRAAAPGVVLRFLPDSLEGSSALRDGRIDLEVGAVDQADPETVVEPVARVGLFGIAAAGHPLTTGPVTPESFAAAAHLGVSRRGRIRGPIDDRLAELGLSRRVVATVPGYAAALLAVRLTDLVTLAHGRPDAPALTALDLRPFEIPLDLPPVQLSLAWHPRHTADDAHRWLRARVHEALSTAVTLPLDE</sequence>
<keyword evidence="2" id="KW-0805">Transcription regulation</keyword>
<comment type="caution">
    <text evidence="6">The sequence shown here is derived from an EMBL/GenBank/DDBJ whole genome shotgun (WGS) entry which is preliminary data.</text>
</comment>
<dbReference type="GO" id="GO:0003677">
    <property type="term" value="F:DNA binding"/>
    <property type="evidence" value="ECO:0007669"/>
    <property type="project" value="UniProtKB-KW"/>
</dbReference>
<dbReference type="InterPro" id="IPR000847">
    <property type="entry name" value="LysR_HTH_N"/>
</dbReference>